<organism evidence="1 2">
    <name type="scientific">Octopus vulgaris</name>
    <name type="common">Common octopus</name>
    <dbReference type="NCBI Taxonomy" id="6645"/>
    <lineage>
        <taxon>Eukaryota</taxon>
        <taxon>Metazoa</taxon>
        <taxon>Spiralia</taxon>
        <taxon>Lophotrochozoa</taxon>
        <taxon>Mollusca</taxon>
        <taxon>Cephalopoda</taxon>
        <taxon>Coleoidea</taxon>
        <taxon>Octopodiformes</taxon>
        <taxon>Octopoda</taxon>
        <taxon>Incirrata</taxon>
        <taxon>Octopodidae</taxon>
        <taxon>Octopus</taxon>
    </lineage>
</organism>
<proteinExistence type="predicted"/>
<reference evidence="1" key="1">
    <citation type="submission" date="2023-08" db="EMBL/GenBank/DDBJ databases">
        <authorList>
            <person name="Alioto T."/>
            <person name="Alioto T."/>
            <person name="Gomez Garrido J."/>
        </authorList>
    </citation>
    <scope>NUCLEOTIDE SEQUENCE</scope>
</reference>
<accession>A0AA36BH65</accession>
<dbReference type="AlphaFoldDB" id="A0AA36BH65"/>
<sequence length="87" mass="9775">MEYEEKANLTLAAENRIGMFCHLNVGLVLGGERRTRQISNVICHIKSQLHHKKHHVESGFKVDSLRSTFRRPLDQCGCGTKTNTGIG</sequence>
<dbReference type="EMBL" id="OX597828">
    <property type="protein sequence ID" value="CAI9733994.1"/>
    <property type="molecule type" value="Genomic_DNA"/>
</dbReference>
<evidence type="ECO:0000313" key="2">
    <source>
        <dbReference type="Proteomes" id="UP001162480"/>
    </source>
</evidence>
<evidence type="ECO:0000313" key="1">
    <source>
        <dbReference type="EMBL" id="CAI9733994.1"/>
    </source>
</evidence>
<gene>
    <name evidence="1" type="ORF">OCTVUL_1B003180</name>
</gene>
<protein>
    <submittedName>
        <fullName evidence="1">Uncharacterized protein</fullName>
    </submittedName>
</protein>
<name>A0AA36BH65_OCTVU</name>
<dbReference type="Proteomes" id="UP001162480">
    <property type="component" value="Chromosome 15"/>
</dbReference>
<keyword evidence="2" id="KW-1185">Reference proteome</keyword>